<evidence type="ECO:0000259" key="8">
    <source>
        <dbReference type="Pfam" id="PF00150"/>
    </source>
</evidence>
<comment type="caution">
    <text evidence="9">The sequence shown here is derived from an EMBL/GenBank/DDBJ whole genome shotgun (WGS) entry which is preliminary data.</text>
</comment>
<dbReference type="GO" id="GO:0005576">
    <property type="term" value="C:extracellular region"/>
    <property type="evidence" value="ECO:0007669"/>
    <property type="project" value="TreeGrafter"/>
</dbReference>
<evidence type="ECO:0000313" key="9">
    <source>
        <dbReference type="EMBL" id="THF82732.1"/>
    </source>
</evidence>
<protein>
    <submittedName>
        <fullName evidence="9">Glycoside hydrolase family 5 protein</fullName>
    </submittedName>
</protein>
<evidence type="ECO:0000256" key="5">
    <source>
        <dbReference type="ARBA" id="ARBA00023295"/>
    </source>
</evidence>
<evidence type="ECO:0000256" key="1">
    <source>
        <dbReference type="ARBA" id="ARBA00005641"/>
    </source>
</evidence>
<dbReference type="SUPFAM" id="SSF51445">
    <property type="entry name" value="(Trans)glycosidases"/>
    <property type="match status" value="1"/>
</dbReference>
<evidence type="ECO:0000256" key="7">
    <source>
        <dbReference type="RuleBase" id="RU361153"/>
    </source>
</evidence>
<organism evidence="9 10">
    <name type="scientific">Cohnella fermenti</name>
    <dbReference type="NCBI Taxonomy" id="2565925"/>
    <lineage>
        <taxon>Bacteria</taxon>
        <taxon>Bacillati</taxon>
        <taxon>Bacillota</taxon>
        <taxon>Bacilli</taxon>
        <taxon>Bacillales</taxon>
        <taxon>Paenibacillaceae</taxon>
        <taxon>Cohnella</taxon>
    </lineage>
</organism>
<dbReference type="PANTHER" id="PTHR31297:SF41">
    <property type="entry name" value="ENDOGLUCANASE, PUTATIVE (AFU_ORTHOLOGUE AFUA_5G01830)-RELATED"/>
    <property type="match status" value="1"/>
</dbReference>
<evidence type="ECO:0000256" key="3">
    <source>
        <dbReference type="ARBA" id="ARBA00023001"/>
    </source>
</evidence>
<reference evidence="9 10" key="1">
    <citation type="submission" date="2019-04" db="EMBL/GenBank/DDBJ databases">
        <title>Cohnella sp. nov. isolated from preserved vegetables.</title>
        <authorList>
            <person name="Lin S.-Y."/>
            <person name="Hung M.-H."/>
            <person name="Young C.-C."/>
        </authorList>
    </citation>
    <scope>NUCLEOTIDE SEQUENCE [LARGE SCALE GENOMIC DNA]</scope>
    <source>
        <strain evidence="9 10">CC-MHH1044</strain>
    </source>
</reference>
<comment type="similarity">
    <text evidence="1 7">Belongs to the glycosyl hydrolase 5 (cellulase A) family.</text>
</comment>
<dbReference type="GO" id="GO:0030245">
    <property type="term" value="P:cellulose catabolic process"/>
    <property type="evidence" value="ECO:0007669"/>
    <property type="project" value="UniProtKB-KW"/>
</dbReference>
<accession>A0A4S4C566</accession>
<keyword evidence="6" id="KW-0624">Polysaccharide degradation</keyword>
<keyword evidence="10" id="KW-1185">Reference proteome</keyword>
<evidence type="ECO:0000256" key="2">
    <source>
        <dbReference type="ARBA" id="ARBA00022801"/>
    </source>
</evidence>
<keyword evidence="2 7" id="KW-0378">Hydrolase</keyword>
<evidence type="ECO:0000256" key="6">
    <source>
        <dbReference type="ARBA" id="ARBA00023326"/>
    </source>
</evidence>
<dbReference type="GO" id="GO:0008422">
    <property type="term" value="F:beta-glucosidase activity"/>
    <property type="evidence" value="ECO:0007669"/>
    <property type="project" value="TreeGrafter"/>
</dbReference>
<dbReference type="RefSeq" id="WP_136368993.1">
    <property type="nucleotide sequence ID" value="NZ_SSOB01000006.1"/>
</dbReference>
<keyword evidence="5 7" id="KW-0326">Glycosidase</keyword>
<dbReference type="InterPro" id="IPR017853">
    <property type="entry name" value="GH"/>
</dbReference>
<dbReference type="GO" id="GO:0009986">
    <property type="term" value="C:cell surface"/>
    <property type="evidence" value="ECO:0007669"/>
    <property type="project" value="TreeGrafter"/>
</dbReference>
<dbReference type="Proteomes" id="UP000310636">
    <property type="component" value="Unassembled WGS sequence"/>
</dbReference>
<dbReference type="EMBL" id="SSOB01000006">
    <property type="protein sequence ID" value="THF82732.1"/>
    <property type="molecule type" value="Genomic_DNA"/>
</dbReference>
<gene>
    <name evidence="9" type="ORF">E6C55_06630</name>
</gene>
<keyword evidence="3" id="KW-0136">Cellulose degradation</keyword>
<sequence>MSNEARGASAVRGFIRADGTRLVDGDGEEILLRGVGLGSWLLPEGYMWRMPDGGDRPRRIERMIRELIGPEKAEAFWEVYFERYIGRGDIERIAEEGFNSVRVPINWRFLTGGAESPDAAAAELVRADRLRLIDRAIGWCREFGVYVILDLHGAPGGQTGTNIDDSERDRPDLFLDERYRRQTVELWRLLAERYKDERIVAGYDLLNEPLPDWFAEYNDRVMPLYQDIVRAIRAVDNNHLIILEGVHWATDWSIFTETIDGNMMLQFHKYWNNPDTASIRTYLEFREAKQVPIFMGEGGENNPDWYAGAFRLFEEHRISWNFWTWKKLDTSNSPCSIRKPAGWERLAAYAAGLAELKEEAPGERGIKLEAAEAERILQMYLDSLPLERCDYRPDVARALLRRVPVRIPAIFYGCGGEGIGYGRGAAAAAEAAEEAEVAAPGAEEGVEAGEGVVEGEGVGFRAEDGVDIRFVSGRSGTANFRHMGGEPWSEEDWLYVRLHPGEWLSYGVEVGVGAGARVGAEVGVAVGGAVAAERVPHMEGGCSLKLCARLEPEGARDDLSLLAYSSAYVAVALNDSEAGRVQVSDREWSELALPGALPLVRGDNRIVIRSEGAPIGLKWLLVQAD</sequence>
<dbReference type="Pfam" id="PF00150">
    <property type="entry name" value="Cellulase"/>
    <property type="match status" value="1"/>
</dbReference>
<dbReference type="PANTHER" id="PTHR31297">
    <property type="entry name" value="GLUCAN ENDO-1,6-BETA-GLUCOSIDASE B"/>
    <property type="match status" value="1"/>
</dbReference>
<evidence type="ECO:0000256" key="4">
    <source>
        <dbReference type="ARBA" id="ARBA00023277"/>
    </source>
</evidence>
<dbReference type="OrthoDB" id="9800475at2"/>
<evidence type="ECO:0000313" key="10">
    <source>
        <dbReference type="Proteomes" id="UP000310636"/>
    </source>
</evidence>
<name>A0A4S4C566_9BACL</name>
<proteinExistence type="inferred from homology"/>
<dbReference type="InterPro" id="IPR050386">
    <property type="entry name" value="Glycosyl_hydrolase_5"/>
</dbReference>
<dbReference type="AlphaFoldDB" id="A0A4S4C566"/>
<keyword evidence="4" id="KW-0119">Carbohydrate metabolism</keyword>
<dbReference type="InterPro" id="IPR001547">
    <property type="entry name" value="Glyco_hydro_5"/>
</dbReference>
<feature type="domain" description="Glycoside hydrolase family 5" evidence="8">
    <location>
        <begin position="88"/>
        <end position="327"/>
    </location>
</feature>
<dbReference type="Gene3D" id="3.20.20.80">
    <property type="entry name" value="Glycosidases"/>
    <property type="match status" value="1"/>
</dbReference>